<gene>
    <name evidence="1" type="ORF">ARN_27900</name>
</gene>
<protein>
    <submittedName>
        <fullName evidence="1">Uncharacterized protein</fullName>
    </submittedName>
</protein>
<dbReference type="EMBL" id="FN545250">
    <property type="protein sequence ID" value="CBA75236.1"/>
    <property type="molecule type" value="Genomic_DNA"/>
</dbReference>
<dbReference type="AntiFam" id="ANF00010">
    <property type="entry name" value="tRNA translation"/>
</dbReference>
<sequence>MAQWLEQATHNRLVAGSNPAGATKFYLLNQYIKPFFSKWLFCF</sequence>
<proteinExistence type="predicted"/>
<name>D2U2H1_9GAMM</name>
<evidence type="ECO:0000313" key="1">
    <source>
        <dbReference type="EMBL" id="CBA75236.1"/>
    </source>
</evidence>
<organism evidence="1">
    <name type="scientific">Arsenophonus nasoniae</name>
    <name type="common">son-killer infecting Nasonia vitripennis</name>
    <dbReference type="NCBI Taxonomy" id="638"/>
    <lineage>
        <taxon>Bacteria</taxon>
        <taxon>Pseudomonadati</taxon>
        <taxon>Pseudomonadota</taxon>
        <taxon>Gammaproteobacteria</taxon>
        <taxon>Enterobacterales</taxon>
        <taxon>Morganellaceae</taxon>
        <taxon>Arsenophonus</taxon>
    </lineage>
</organism>
<reference evidence="1" key="1">
    <citation type="journal article" date="2010" name="Insect Mol. Biol.">
        <title>The draft genome sequence of Arsenophonus nasoniae, son-killer bacterium of Nasonia vitripennis, reveals genes associated with virulence and symbiosis.</title>
        <authorList>
            <person name="Wilkes T."/>
            <person name="Darby A.C."/>
            <person name="Choi J."/>
            <person name="Colborne J.K."/>
            <person name="Werren J.H."/>
            <person name="Hurst G.D.D."/>
        </authorList>
    </citation>
    <scope>NUCLEOTIDE SEQUENCE</scope>
</reference>
<dbReference type="AlphaFoldDB" id="D2U2H1"/>
<accession>D2U2H1</accession>